<dbReference type="EMBL" id="CAUYUJ010014762">
    <property type="protein sequence ID" value="CAK0845754.1"/>
    <property type="molecule type" value="Genomic_DNA"/>
</dbReference>
<name>A0ABN9TIN2_9DINO</name>
<gene>
    <name evidence="2" type="ORF">PCOR1329_LOCUS39448</name>
</gene>
<feature type="compositionally biased region" description="Basic residues" evidence="1">
    <location>
        <begin position="99"/>
        <end position="109"/>
    </location>
</feature>
<accession>A0ABN9TIN2</accession>
<feature type="region of interest" description="Disordered" evidence="1">
    <location>
        <begin position="65"/>
        <end position="109"/>
    </location>
</feature>
<dbReference type="Proteomes" id="UP001189429">
    <property type="component" value="Unassembled WGS sequence"/>
</dbReference>
<comment type="caution">
    <text evidence="2">The sequence shown here is derived from an EMBL/GenBank/DDBJ whole genome shotgun (WGS) entry which is preliminary data.</text>
</comment>
<feature type="region of interest" description="Disordered" evidence="1">
    <location>
        <begin position="1"/>
        <end position="43"/>
    </location>
</feature>
<protein>
    <submittedName>
        <fullName evidence="2">Uncharacterized protein</fullName>
    </submittedName>
</protein>
<reference evidence="2" key="1">
    <citation type="submission" date="2023-10" db="EMBL/GenBank/DDBJ databases">
        <authorList>
            <person name="Chen Y."/>
            <person name="Shah S."/>
            <person name="Dougan E. K."/>
            <person name="Thang M."/>
            <person name="Chan C."/>
        </authorList>
    </citation>
    <scope>NUCLEOTIDE SEQUENCE [LARGE SCALE GENOMIC DNA]</scope>
</reference>
<evidence type="ECO:0000313" key="3">
    <source>
        <dbReference type="Proteomes" id="UP001189429"/>
    </source>
</evidence>
<organism evidence="2 3">
    <name type="scientific">Prorocentrum cordatum</name>
    <dbReference type="NCBI Taxonomy" id="2364126"/>
    <lineage>
        <taxon>Eukaryota</taxon>
        <taxon>Sar</taxon>
        <taxon>Alveolata</taxon>
        <taxon>Dinophyceae</taxon>
        <taxon>Prorocentrales</taxon>
        <taxon>Prorocentraceae</taxon>
        <taxon>Prorocentrum</taxon>
    </lineage>
</organism>
<keyword evidence="3" id="KW-1185">Reference proteome</keyword>
<sequence length="109" mass="12269">MHSVRSARAPRGSEDTMPAARPPARKGRRQSSKEQLDRQKRSEVHVYPLELAAYVDYVILVSGTTGGMSPTRRGLSPNGHGRHDPARMIMNTDSDGERVKKRLHSPRRR</sequence>
<evidence type="ECO:0000256" key="1">
    <source>
        <dbReference type="SAM" id="MobiDB-lite"/>
    </source>
</evidence>
<evidence type="ECO:0000313" key="2">
    <source>
        <dbReference type="EMBL" id="CAK0845754.1"/>
    </source>
</evidence>
<proteinExistence type="predicted"/>
<feature type="compositionally biased region" description="Basic and acidic residues" evidence="1">
    <location>
        <begin position="31"/>
        <end position="43"/>
    </location>
</feature>